<dbReference type="PANTHER" id="PTHR46289">
    <property type="entry name" value="52 KDA REPRESSOR OF THE INHIBITOR OF THE PROTEIN KINASE-LIKE PROTEIN-RELATED"/>
    <property type="match status" value="1"/>
</dbReference>
<keyword evidence="1" id="KW-0479">Metal-binding</keyword>
<reference evidence="8" key="2">
    <citation type="submission" date="2025-09" db="UniProtKB">
        <authorList>
            <consortium name="Ensembl"/>
        </authorList>
    </citation>
    <scope>IDENTIFICATION</scope>
</reference>
<evidence type="ECO:0000313" key="9">
    <source>
        <dbReference type="Proteomes" id="UP000264820"/>
    </source>
</evidence>
<dbReference type="Ensembl" id="ENSHCOT00000016722.1">
    <property type="protein sequence ID" value="ENSHCOP00000023981.1"/>
    <property type="gene ID" value="ENSHCOG00000012932.1"/>
</dbReference>
<dbReference type="RefSeq" id="XP_019750663.1">
    <property type="nucleotide sequence ID" value="XM_019895104.1"/>
</dbReference>
<dbReference type="SMART" id="SM00692">
    <property type="entry name" value="DM3"/>
    <property type="match status" value="1"/>
</dbReference>
<dbReference type="Pfam" id="PF05485">
    <property type="entry name" value="THAP"/>
    <property type="match status" value="1"/>
</dbReference>
<dbReference type="KEGG" id="hcq:109531075"/>
<evidence type="ECO:0000259" key="7">
    <source>
        <dbReference type="PROSITE" id="PS50950"/>
    </source>
</evidence>
<reference evidence="8" key="1">
    <citation type="submission" date="2025-08" db="UniProtKB">
        <authorList>
            <consortium name="Ensembl"/>
        </authorList>
    </citation>
    <scope>IDENTIFICATION</scope>
</reference>
<dbReference type="GO" id="GO:0008270">
    <property type="term" value="F:zinc ion binding"/>
    <property type="evidence" value="ECO:0007669"/>
    <property type="project" value="UniProtKB-KW"/>
</dbReference>
<dbReference type="OMA" id="FLNFEGD"/>
<dbReference type="InterPro" id="IPR052958">
    <property type="entry name" value="IFN-induced_PKR_regulator"/>
</dbReference>
<organism evidence="8 9">
    <name type="scientific">Hippocampus comes</name>
    <name type="common">Tiger tail seahorse</name>
    <dbReference type="NCBI Taxonomy" id="109280"/>
    <lineage>
        <taxon>Eukaryota</taxon>
        <taxon>Metazoa</taxon>
        <taxon>Chordata</taxon>
        <taxon>Craniata</taxon>
        <taxon>Vertebrata</taxon>
        <taxon>Euteleostomi</taxon>
        <taxon>Actinopterygii</taxon>
        <taxon>Neopterygii</taxon>
        <taxon>Teleostei</taxon>
        <taxon>Neoteleostei</taxon>
        <taxon>Acanthomorphata</taxon>
        <taxon>Syngnathiaria</taxon>
        <taxon>Syngnathiformes</taxon>
        <taxon>Syngnathoidei</taxon>
        <taxon>Syngnathidae</taxon>
        <taxon>Hippocampus</taxon>
    </lineage>
</organism>
<dbReference type="Proteomes" id="UP000264820">
    <property type="component" value="Unplaced"/>
</dbReference>
<evidence type="ECO:0000256" key="2">
    <source>
        <dbReference type="ARBA" id="ARBA00022771"/>
    </source>
</evidence>
<evidence type="ECO:0000256" key="6">
    <source>
        <dbReference type="SAM" id="MobiDB-lite"/>
    </source>
</evidence>
<feature type="compositionally biased region" description="Basic and acidic residues" evidence="6">
    <location>
        <begin position="118"/>
        <end position="130"/>
    </location>
</feature>
<feature type="domain" description="THAP-type" evidence="7">
    <location>
        <begin position="1"/>
        <end position="83"/>
    </location>
</feature>
<dbReference type="GeneTree" id="ENSGT00530000063516"/>
<dbReference type="Pfam" id="PF14291">
    <property type="entry name" value="DUF4371"/>
    <property type="match status" value="1"/>
</dbReference>
<keyword evidence="4 5" id="KW-0238">DNA-binding</keyword>
<dbReference type="STRING" id="109280.ENSHCOP00000023981"/>
<evidence type="ECO:0000313" key="8">
    <source>
        <dbReference type="Ensembl" id="ENSHCOP00000023981.1"/>
    </source>
</evidence>
<evidence type="ECO:0000256" key="3">
    <source>
        <dbReference type="ARBA" id="ARBA00022833"/>
    </source>
</evidence>
<dbReference type="GeneID" id="109531075"/>
<feature type="region of interest" description="Disordered" evidence="6">
    <location>
        <begin position="87"/>
        <end position="130"/>
    </location>
</feature>
<proteinExistence type="predicted"/>
<sequence>MQNQCAAPNCTSLKSDLYSLFRFPLDAERCKMWVEKCQREDLVDKSPEHLFRYYRLCAKHFETSDDSSEPVTVIKDDAIPTIFDDPNKLQNAQVKRSKEMDEDTKTRGRKKIKSSQAEVDKEEPKTTPEEDTYKNYLRSLFEALVLLGEQNIPVTSSNTTEQDSVGLNNFEALLEYRMSCGDEGMKKYDANREGSSSLQLKQLIEVCEKCIRSKVMEDVKENGFFSLITDDLVKISDEWYLPVFLRYVDDSNYQRERFVGFLSFDGDADVLAEKLLSEMINEWGLNMEKCRGQAHSCSGTHFAKIKAFAAKVTEKYPLAMLTVRPTQALNITLANGMALSGVQLVMCTLKKIESFFNQSPLLRLELEHAISVIYPDKEEKVKELKETCCTGWTRRHDAFEVTLDLLEALLLCVDSVHDNEDLRWSDQITYNALEISKALADFEFIMALVVLKNTMILLRAFGKNIEGEATDVYFAAGSVKAVLHSLKEVSDNIDVYHEFWTEEAVNLSATMEIPVELPRSLLRKHPSELGSLQPENYYKEHLSLPVVNHTLKEVTELFSDDHLKALRCLSLVPFVVELNKAGQPEEENMLVFKNDIPNPGSLTAELHCWWVKWNKKGKGEVLLSSLQETLQQADVKFFPNMLAVLRLLGVLPTLALDISCDVAYKRFKMYMQNTPDAAKSKSLALLNINNDVGYDLDSMVEVYMKTYPGGDDAL</sequence>
<evidence type="ECO:0000256" key="4">
    <source>
        <dbReference type="ARBA" id="ARBA00023125"/>
    </source>
</evidence>
<keyword evidence="9" id="KW-1185">Reference proteome</keyword>
<keyword evidence="2 5" id="KW-0863">Zinc-finger</keyword>
<dbReference type="SUPFAM" id="SSF57716">
    <property type="entry name" value="Glucocorticoid receptor-like (DNA-binding domain)"/>
    <property type="match status" value="1"/>
</dbReference>
<dbReference type="InterPro" id="IPR025398">
    <property type="entry name" value="DUF4371"/>
</dbReference>
<dbReference type="CTD" id="406354"/>
<name>A0A3Q3DYP6_HIPCM</name>
<dbReference type="AlphaFoldDB" id="A0A3Q3DYP6"/>
<evidence type="ECO:0000256" key="1">
    <source>
        <dbReference type="ARBA" id="ARBA00022723"/>
    </source>
</evidence>
<dbReference type="SMART" id="SM00980">
    <property type="entry name" value="THAP"/>
    <property type="match status" value="1"/>
</dbReference>
<feature type="compositionally biased region" description="Basic and acidic residues" evidence="6">
    <location>
        <begin position="96"/>
        <end position="106"/>
    </location>
</feature>
<dbReference type="PROSITE" id="PS50950">
    <property type="entry name" value="ZF_THAP"/>
    <property type="match status" value="1"/>
</dbReference>
<dbReference type="PANTHER" id="PTHR46289:SF13">
    <property type="entry name" value="52 KDA REPRESSOR OF THE INHIBITOR OF THE PROTEIN KINASE-RELATED"/>
    <property type="match status" value="1"/>
</dbReference>
<dbReference type="GO" id="GO:0003677">
    <property type="term" value="F:DNA binding"/>
    <property type="evidence" value="ECO:0007669"/>
    <property type="project" value="UniProtKB-UniRule"/>
</dbReference>
<protein>
    <submittedName>
        <fullName evidence="8">THAP domain containing 12a</fullName>
    </submittedName>
</protein>
<dbReference type="InterPro" id="IPR006612">
    <property type="entry name" value="THAP_Znf"/>
</dbReference>
<keyword evidence="3" id="KW-0862">Zinc</keyword>
<evidence type="ECO:0000256" key="5">
    <source>
        <dbReference type="PROSITE-ProRule" id="PRU00309"/>
    </source>
</evidence>
<dbReference type="OrthoDB" id="7683421at2759"/>
<accession>A0A3Q3DYP6</accession>